<reference evidence="3" key="1">
    <citation type="journal article" date="2023" name="Commun. Biol.">
        <title>Genome analysis of Parmales, the sister group of diatoms, reveals the evolutionary specialization of diatoms from phago-mixotrophs to photoautotrophs.</title>
        <authorList>
            <person name="Ban H."/>
            <person name="Sato S."/>
            <person name="Yoshikawa S."/>
            <person name="Yamada K."/>
            <person name="Nakamura Y."/>
            <person name="Ichinomiya M."/>
            <person name="Sato N."/>
            <person name="Blanc-Mathieu R."/>
            <person name="Endo H."/>
            <person name="Kuwata A."/>
            <person name="Ogata H."/>
        </authorList>
    </citation>
    <scope>NUCLEOTIDE SEQUENCE [LARGE SCALE GENOMIC DNA]</scope>
</reference>
<evidence type="ECO:0000313" key="2">
    <source>
        <dbReference type="EMBL" id="GMI28541.1"/>
    </source>
</evidence>
<name>A0A9W7G1P0_9STRA</name>
<feature type="transmembrane region" description="Helical" evidence="1">
    <location>
        <begin position="138"/>
        <end position="160"/>
    </location>
</feature>
<comment type="caution">
    <text evidence="2">The sequence shown here is derived from an EMBL/GenBank/DDBJ whole genome shotgun (WGS) entry which is preliminary data.</text>
</comment>
<protein>
    <submittedName>
        <fullName evidence="2">Uncharacterized protein</fullName>
    </submittedName>
</protein>
<gene>
    <name evidence="2" type="ORF">TrCOL_g8334</name>
</gene>
<keyword evidence="1" id="KW-1133">Transmembrane helix</keyword>
<feature type="transmembrane region" description="Helical" evidence="1">
    <location>
        <begin position="14"/>
        <end position="33"/>
    </location>
</feature>
<organism evidence="2 3">
    <name type="scientific">Triparma columacea</name>
    <dbReference type="NCBI Taxonomy" id="722753"/>
    <lineage>
        <taxon>Eukaryota</taxon>
        <taxon>Sar</taxon>
        <taxon>Stramenopiles</taxon>
        <taxon>Ochrophyta</taxon>
        <taxon>Bolidophyceae</taxon>
        <taxon>Parmales</taxon>
        <taxon>Triparmaceae</taxon>
        <taxon>Triparma</taxon>
    </lineage>
</organism>
<proteinExistence type="predicted"/>
<keyword evidence="1" id="KW-0812">Transmembrane</keyword>
<dbReference type="AlphaFoldDB" id="A0A9W7G1P0"/>
<feature type="transmembrane region" description="Helical" evidence="1">
    <location>
        <begin position="53"/>
        <end position="76"/>
    </location>
</feature>
<keyword evidence="3" id="KW-1185">Reference proteome</keyword>
<accession>A0A9W7G1P0</accession>
<evidence type="ECO:0000256" key="1">
    <source>
        <dbReference type="SAM" id="Phobius"/>
    </source>
</evidence>
<feature type="transmembrane region" description="Helical" evidence="1">
    <location>
        <begin position="172"/>
        <end position="194"/>
    </location>
</feature>
<evidence type="ECO:0000313" key="3">
    <source>
        <dbReference type="Proteomes" id="UP001165065"/>
    </source>
</evidence>
<dbReference type="OrthoDB" id="189797at2759"/>
<keyword evidence="1" id="KW-0472">Membrane</keyword>
<dbReference type="Proteomes" id="UP001165065">
    <property type="component" value="Unassembled WGS sequence"/>
</dbReference>
<sequence>MASGYSIIVRGNKFGFAICLCSLFVVTPTTFFFHRLRGIVGSLPPHKISHFLFINVIVTGVSSLLPMLYLASQSIACIPTVQLDKGETYYSKCSGISYPVFSINISLLAVLLFKVVIAPLSNTTITVQQILSMNVPNILKFELGFAGMSFCCNLILFGRIEEGKANGATQAILGLAVLTLILALFLELAFMVLFRRSAGGRRSTVAGDVKGVGMADLGGIVGGFT</sequence>
<feature type="transmembrane region" description="Helical" evidence="1">
    <location>
        <begin position="96"/>
        <end position="117"/>
    </location>
</feature>
<dbReference type="EMBL" id="BRYA01000664">
    <property type="protein sequence ID" value="GMI28541.1"/>
    <property type="molecule type" value="Genomic_DNA"/>
</dbReference>